<dbReference type="Pfam" id="PF14716">
    <property type="entry name" value="HHH_8"/>
    <property type="match status" value="1"/>
</dbReference>
<dbReference type="PANTHER" id="PTHR11276">
    <property type="entry name" value="DNA POLYMERASE TYPE-X FAMILY MEMBER"/>
    <property type="match status" value="1"/>
</dbReference>
<accession>A0A259TZ93</accession>
<sequence length="222" mass="24132">MLHALPRPSIGPTNVELADILGQMAELLTRSGEPNPYRVQAYLQAAAMLRDLDTPVVEIYGTGGRDALTELPGIGVNLASHLADYIERGRVGLRDRLLASDDPAALLMTVPGIGESLARSLVEAGIRSLTSLERASHDGRLAEIAGFGPRRLEAIRLQLNSILNKSARRRERRVRRQMARLSSIRRREDDLPTPEADASDETAVPETAPLATIYTLFPPAAA</sequence>
<protein>
    <recommendedName>
        <fullName evidence="4">Helix-hairpin-helix DNA-binding motif class 1 domain-containing protein</fullName>
    </recommendedName>
</protein>
<dbReference type="InterPro" id="IPR003583">
    <property type="entry name" value="Hlx-hairpin-Hlx_DNA-bd_motif"/>
</dbReference>
<evidence type="ECO:0000256" key="3">
    <source>
        <dbReference type="SAM" id="MobiDB-lite"/>
    </source>
</evidence>
<organism evidence="5 6">
    <name type="scientific">Rubricoccus marinus</name>
    <dbReference type="NCBI Taxonomy" id="716817"/>
    <lineage>
        <taxon>Bacteria</taxon>
        <taxon>Pseudomonadati</taxon>
        <taxon>Rhodothermota</taxon>
        <taxon>Rhodothermia</taxon>
        <taxon>Rhodothermales</taxon>
        <taxon>Rubricoccaceae</taxon>
        <taxon>Rubricoccus</taxon>
    </lineage>
</organism>
<keyword evidence="1" id="KW-0237">DNA synthesis</keyword>
<reference evidence="5 6" key="1">
    <citation type="submission" date="2016-11" db="EMBL/GenBank/DDBJ databases">
        <title>Study of marine rhodopsin-containing bacteria.</title>
        <authorList>
            <person name="Yoshizawa S."/>
            <person name="Kumagai Y."/>
            <person name="Kogure K."/>
        </authorList>
    </citation>
    <scope>NUCLEOTIDE SEQUENCE [LARGE SCALE GENOMIC DNA]</scope>
    <source>
        <strain evidence="5 6">SG-29</strain>
    </source>
</reference>
<dbReference type="GO" id="GO:0003677">
    <property type="term" value="F:DNA binding"/>
    <property type="evidence" value="ECO:0007669"/>
    <property type="project" value="InterPro"/>
</dbReference>
<dbReference type="InterPro" id="IPR022312">
    <property type="entry name" value="DNA_pol_X"/>
</dbReference>
<feature type="domain" description="Helix-hairpin-helix DNA-binding motif class 1" evidence="4">
    <location>
        <begin position="66"/>
        <end position="85"/>
    </location>
</feature>
<feature type="domain" description="Helix-hairpin-helix DNA-binding motif class 1" evidence="4">
    <location>
        <begin position="139"/>
        <end position="158"/>
    </location>
</feature>
<keyword evidence="6" id="KW-1185">Reference proteome</keyword>
<feature type="region of interest" description="Disordered" evidence="3">
    <location>
        <begin position="178"/>
        <end position="203"/>
    </location>
</feature>
<dbReference type="OrthoDB" id="9808747at2"/>
<name>A0A259TZ93_9BACT</name>
<dbReference type="Proteomes" id="UP000216446">
    <property type="component" value="Unassembled WGS sequence"/>
</dbReference>
<dbReference type="Gene3D" id="1.10.150.110">
    <property type="entry name" value="DNA polymerase beta, N-terminal domain-like"/>
    <property type="match status" value="1"/>
</dbReference>
<dbReference type="InterPro" id="IPR010995">
    <property type="entry name" value="DNA_repair_Rad51/TF_NusA_a-hlx"/>
</dbReference>
<evidence type="ECO:0000256" key="1">
    <source>
        <dbReference type="ARBA" id="ARBA00022634"/>
    </source>
</evidence>
<evidence type="ECO:0000259" key="4">
    <source>
        <dbReference type="SMART" id="SM00278"/>
    </source>
</evidence>
<dbReference type="SMART" id="SM00278">
    <property type="entry name" value="HhH1"/>
    <property type="match status" value="3"/>
</dbReference>
<proteinExistence type="predicted"/>
<dbReference type="SUPFAM" id="SSF47794">
    <property type="entry name" value="Rad51 N-terminal domain-like"/>
    <property type="match status" value="1"/>
</dbReference>
<evidence type="ECO:0000313" key="5">
    <source>
        <dbReference type="EMBL" id="OZC02898.1"/>
    </source>
</evidence>
<dbReference type="Gene3D" id="1.10.150.20">
    <property type="entry name" value="5' to 3' exonuclease, C-terminal subdomain"/>
    <property type="match status" value="1"/>
</dbReference>
<dbReference type="GO" id="GO:0006281">
    <property type="term" value="P:DNA repair"/>
    <property type="evidence" value="ECO:0007669"/>
    <property type="project" value="InterPro"/>
</dbReference>
<dbReference type="InParanoid" id="A0A259TZ93"/>
<dbReference type="AlphaFoldDB" id="A0A259TZ93"/>
<comment type="caution">
    <text evidence="5">The sequence shown here is derived from an EMBL/GenBank/DDBJ whole genome shotgun (WGS) entry which is preliminary data.</text>
</comment>
<dbReference type="Pfam" id="PF14520">
    <property type="entry name" value="HHH_5"/>
    <property type="match status" value="1"/>
</dbReference>
<dbReference type="GO" id="GO:0000166">
    <property type="term" value="F:nucleotide binding"/>
    <property type="evidence" value="ECO:0007669"/>
    <property type="project" value="InterPro"/>
</dbReference>
<dbReference type="InterPro" id="IPR010996">
    <property type="entry name" value="HHH_MUS81"/>
</dbReference>
<evidence type="ECO:0000313" key="6">
    <source>
        <dbReference type="Proteomes" id="UP000216446"/>
    </source>
</evidence>
<dbReference type="EMBL" id="MQWB01000001">
    <property type="protein sequence ID" value="OZC02898.1"/>
    <property type="molecule type" value="Genomic_DNA"/>
</dbReference>
<keyword evidence="2" id="KW-0235">DNA replication</keyword>
<evidence type="ECO:0000256" key="2">
    <source>
        <dbReference type="ARBA" id="ARBA00022705"/>
    </source>
</evidence>
<dbReference type="SUPFAM" id="SSF47802">
    <property type="entry name" value="DNA polymerase beta, N-terminal domain-like"/>
    <property type="match status" value="1"/>
</dbReference>
<gene>
    <name evidence="5" type="ORF">BSZ36_07880</name>
</gene>
<dbReference type="PANTHER" id="PTHR11276:SF28">
    <property type="entry name" value="DNA POLYMERASE LAMBDA"/>
    <property type="match status" value="1"/>
</dbReference>
<dbReference type="RefSeq" id="WP_094547618.1">
    <property type="nucleotide sequence ID" value="NZ_MQWB01000001.1"/>
</dbReference>
<dbReference type="GO" id="GO:0003887">
    <property type="term" value="F:DNA-directed DNA polymerase activity"/>
    <property type="evidence" value="ECO:0007669"/>
    <property type="project" value="InterPro"/>
</dbReference>
<dbReference type="InterPro" id="IPR027421">
    <property type="entry name" value="DNA_pol_lamdba_lyase_dom_sf"/>
</dbReference>
<feature type="domain" description="Helix-hairpin-helix DNA-binding motif class 1" evidence="4">
    <location>
        <begin position="105"/>
        <end position="124"/>
    </location>
</feature>